<evidence type="ECO:0000256" key="2">
    <source>
        <dbReference type="ARBA" id="ARBA00010942"/>
    </source>
</evidence>
<keyword evidence="6 8" id="KW-1133">Transmembrane helix</keyword>
<comment type="subcellular location">
    <subcellularLocation>
        <location evidence="1">Cell membrane</location>
        <topology evidence="1">Multi-pass membrane protein</topology>
    </subcellularLocation>
</comment>
<organism evidence="9 10">
    <name type="scientific">Anditalea andensis</name>
    <dbReference type="NCBI Taxonomy" id="1048983"/>
    <lineage>
        <taxon>Bacteria</taxon>
        <taxon>Pseudomonadati</taxon>
        <taxon>Bacteroidota</taxon>
        <taxon>Cytophagia</taxon>
        <taxon>Cytophagales</taxon>
        <taxon>Cytophagaceae</taxon>
        <taxon>Anditalea</taxon>
    </lineage>
</organism>
<dbReference type="GO" id="GO:0015562">
    <property type="term" value="F:efflux transmembrane transporter activity"/>
    <property type="evidence" value="ECO:0007669"/>
    <property type="project" value="InterPro"/>
</dbReference>
<feature type="transmembrane region" description="Helical" evidence="8">
    <location>
        <begin position="873"/>
        <end position="892"/>
    </location>
</feature>
<dbReference type="Gene3D" id="3.30.2090.10">
    <property type="entry name" value="Multidrug efflux transporter AcrB TolC docking domain, DN and DC subdomains"/>
    <property type="match status" value="2"/>
</dbReference>
<dbReference type="InterPro" id="IPR027463">
    <property type="entry name" value="AcrB_DN_DC_subdom"/>
</dbReference>
<sequence length="1446" mass="161084">MIDNIIAFSIKNKLFIGLMTLALIVGGIWCMTLVPLDAVPDVTNNQVQIITQAPNLGTGDIEQFISYPIELAMANLPGVTEIRSISRFGLSVVTIVFEDGMDTYLPRQLINEKLEEVKKDIPQGFGDISMGPISTGLGEIYQYSLDVEPRYQGQYSSTDLRTIQDWIVKRQLAMLPGVIEVNSFGGNIKEYEVAFDPDQLNAMGVTSADLFEALEKNNQNSGGAYIERNHIANFIRGEGLIRSISDIEDIVVKNDSNQPIRIKDVANVKFGSAIRYGAFTKDGQGEAVGGIIFMLKGANSNKVITGVKERVEQIQESLPEGIRIAPFLDRSQLITRTTDTIKTNLIEGALIVIFILVFFLGNWRGGLIVASTIPLSLLFAFILMYYFDVWANLMSLGAIDFGIIVDGAVIIVEGTVFSLHQKTDTKIGQLERDEITYKASSKMMNAAFFGQLIIILVFVPILFLEGIEGKMFRPMAFTFMFAMIGGMILCLTYVPMVSSLFIRTAKLDKPSWGDKTVAWIEGQYDYALNGALNWAKPLMVTALLLMVVAVYTFTRMGGEFIPQLDEGDIAFHIIMTPGSTLTEGIKTSTEIEQILLANFPEINHVLSRFGVAEVPTDPMPMDMADCFIILKPKEEWVSADSKEALINKIKDSLADIPGINLEFSQPIEMRFNELISGVREDIAVKLFGEDLEVLADKAAEMGRLIANIDGVADLKVEATAGLPQMTVVFQRDKLLQYGLNVRDINQVIETAFAGSKAGVIFEGEKRFDLVVRMEAASRKSMEDVRNLYVRTHSGTQVRLHEVADISYETGPMQISRDDTQRRTYVGINVRGRDIKSLVEEIQVKLNTALDLPSGYFIRYGGAFENLERATSKLQIVVPIALAMIFFLIYLALGSFTQTAMIYMAIPLAAIGGVYSLWLRDMSFSISAGVGFIVLFGVAVLNGLVLISGWNELKKEGVTDLHERIKLGSKRRIRPILLTALTDIFGFMPMALSGSAGAEVQQPLATVVIGGMITSTLLTLFVLPILYRWTESRPLGFKLPKGAGVWLILMLALMGSGPLQAQEKVVMAPISIEGAVRKAISGYPILQSSKMAVEQEEVLKKTAWDIGSTNIFTSGDEVGPNRQGVVTPVGILQQNIDVFGIAPKLEVQRRRKALAEANYNLDKLELAQKVKLAYAKAFVANNRLALYLQLDTVYRQFERAAKIRFEVEETSKLAYLAAMNQAKQITLQKSQMEYDLADALIGLNLWLVSDTLFTIRPHDQVALTAPISLDVNMDSHPLLEMAAGHQRLAKAEQRSINTDYLPKFQASYGRQEVGLQRGFYQYQFGITLPLFFLPQQGRSQAARLQLKIAEQNYSQTQYELASGYESLLQQYEKWLSSWRFYQKEAMPLAREQREAALLAFREGDIDHVSLIQHLNESIRVEIRAQDALEQYLQHKFRLEYYNSPSNE</sequence>
<feature type="transmembrane region" description="Helical" evidence="8">
    <location>
        <begin position="14"/>
        <end position="36"/>
    </location>
</feature>
<keyword evidence="7 8" id="KW-0472">Membrane</keyword>
<dbReference type="GO" id="GO:0005886">
    <property type="term" value="C:plasma membrane"/>
    <property type="evidence" value="ECO:0007669"/>
    <property type="project" value="UniProtKB-SubCell"/>
</dbReference>
<keyword evidence="10" id="KW-1185">Reference proteome</keyword>
<dbReference type="EMBL" id="JMIH01000028">
    <property type="protein sequence ID" value="KEO72161.1"/>
    <property type="molecule type" value="Genomic_DNA"/>
</dbReference>
<dbReference type="PRINTS" id="PR00702">
    <property type="entry name" value="ACRIFLAVINRP"/>
</dbReference>
<keyword evidence="3" id="KW-0813">Transport</keyword>
<keyword evidence="5 8" id="KW-0812">Transmembrane</keyword>
<feature type="transmembrane region" description="Helical" evidence="8">
    <location>
        <begin position="367"/>
        <end position="387"/>
    </location>
</feature>
<dbReference type="PANTHER" id="PTHR32063:SF24">
    <property type="entry name" value="CATION EFFLUX SYSTEM (ACRB_ACRD_ACRF FAMILY)"/>
    <property type="match status" value="1"/>
</dbReference>
<dbReference type="Proteomes" id="UP000027821">
    <property type="component" value="Unassembled WGS sequence"/>
</dbReference>
<feature type="transmembrane region" description="Helical" evidence="8">
    <location>
        <begin position="341"/>
        <end position="360"/>
    </location>
</feature>
<dbReference type="Pfam" id="PF00873">
    <property type="entry name" value="ACR_tran"/>
    <property type="match status" value="1"/>
</dbReference>
<evidence type="ECO:0000256" key="1">
    <source>
        <dbReference type="ARBA" id="ARBA00004651"/>
    </source>
</evidence>
<feature type="transmembrane region" description="Helical" evidence="8">
    <location>
        <begin position="476"/>
        <end position="502"/>
    </location>
</feature>
<dbReference type="Gene3D" id="3.30.70.1440">
    <property type="entry name" value="Multidrug efflux transporter AcrB pore domain"/>
    <property type="match status" value="1"/>
</dbReference>
<name>A0A074KQE6_9BACT</name>
<evidence type="ECO:0000256" key="8">
    <source>
        <dbReference type="SAM" id="Phobius"/>
    </source>
</evidence>
<evidence type="ECO:0000256" key="7">
    <source>
        <dbReference type="ARBA" id="ARBA00023136"/>
    </source>
</evidence>
<evidence type="ECO:0000256" key="4">
    <source>
        <dbReference type="ARBA" id="ARBA00022475"/>
    </source>
</evidence>
<comment type="similarity">
    <text evidence="2">Belongs to the resistance-nodulation-cell division (RND) (TC 2.A.6) family.</text>
</comment>
<dbReference type="eggNOG" id="COG3696">
    <property type="taxonomic scope" value="Bacteria"/>
</dbReference>
<dbReference type="GO" id="GO:0042910">
    <property type="term" value="F:xenobiotic transmembrane transporter activity"/>
    <property type="evidence" value="ECO:0007669"/>
    <property type="project" value="TreeGrafter"/>
</dbReference>
<dbReference type="PANTHER" id="PTHR32063">
    <property type="match status" value="1"/>
</dbReference>
<feature type="transmembrane region" description="Helical" evidence="8">
    <location>
        <begin position="393"/>
        <end position="412"/>
    </location>
</feature>
<evidence type="ECO:0000256" key="6">
    <source>
        <dbReference type="ARBA" id="ARBA00022989"/>
    </source>
</evidence>
<evidence type="ECO:0000256" key="3">
    <source>
        <dbReference type="ARBA" id="ARBA00022448"/>
    </source>
</evidence>
<evidence type="ECO:0000313" key="10">
    <source>
        <dbReference type="Proteomes" id="UP000027821"/>
    </source>
</evidence>
<dbReference type="NCBIfam" id="TIGR00914">
    <property type="entry name" value="2A0601"/>
    <property type="match status" value="1"/>
</dbReference>
<feature type="transmembrane region" description="Helical" evidence="8">
    <location>
        <begin position="534"/>
        <end position="553"/>
    </location>
</feature>
<dbReference type="SUPFAM" id="SSF82714">
    <property type="entry name" value="Multidrug efflux transporter AcrB TolC docking domain, DN and DC subdomains"/>
    <property type="match status" value="2"/>
</dbReference>
<evidence type="ECO:0000313" key="9">
    <source>
        <dbReference type="EMBL" id="KEO72161.1"/>
    </source>
</evidence>
<dbReference type="Gene3D" id="1.20.1600.10">
    <property type="entry name" value="Outer membrane efflux proteins (OEP)"/>
    <property type="match status" value="1"/>
</dbReference>
<dbReference type="InterPro" id="IPR004763">
    <property type="entry name" value="CusA-like"/>
</dbReference>
<feature type="transmembrane region" description="Helical" evidence="8">
    <location>
        <begin position="899"/>
        <end position="917"/>
    </location>
</feature>
<evidence type="ECO:0000256" key="5">
    <source>
        <dbReference type="ARBA" id="ARBA00022692"/>
    </source>
</evidence>
<dbReference type="SUPFAM" id="SSF82693">
    <property type="entry name" value="Multidrug efflux transporter AcrB pore domain, PN1, PN2, PC1 and PC2 subdomains"/>
    <property type="match status" value="3"/>
</dbReference>
<comment type="caution">
    <text evidence="9">The sequence shown here is derived from an EMBL/GenBank/DDBJ whole genome shotgun (WGS) entry which is preliminary data.</text>
</comment>
<feature type="transmembrane region" description="Helical" evidence="8">
    <location>
        <begin position="972"/>
        <end position="991"/>
    </location>
</feature>
<dbReference type="RefSeq" id="WP_035078489.1">
    <property type="nucleotide sequence ID" value="NZ_JMIH01000028.1"/>
</dbReference>
<protein>
    <submittedName>
        <fullName evidence="9">Multidrug transporter AcrB</fullName>
    </submittedName>
</protein>
<dbReference type="Gene3D" id="3.30.70.1320">
    <property type="entry name" value="Multidrug efflux transporter AcrB pore domain like"/>
    <property type="match status" value="1"/>
</dbReference>
<proteinExistence type="inferred from homology"/>
<feature type="transmembrane region" description="Helical" evidence="8">
    <location>
        <begin position="1003"/>
        <end position="1026"/>
    </location>
</feature>
<dbReference type="InterPro" id="IPR001036">
    <property type="entry name" value="Acrflvin-R"/>
</dbReference>
<dbReference type="GO" id="GO:0008324">
    <property type="term" value="F:monoatomic cation transmembrane transporter activity"/>
    <property type="evidence" value="ECO:0007669"/>
    <property type="project" value="InterPro"/>
</dbReference>
<feature type="transmembrane region" description="Helical" evidence="8">
    <location>
        <begin position="1038"/>
        <end position="1058"/>
    </location>
</feature>
<dbReference type="SUPFAM" id="SSF56954">
    <property type="entry name" value="Outer membrane efflux proteins (OEP)"/>
    <property type="match status" value="1"/>
</dbReference>
<gene>
    <name evidence="9" type="ORF">EL17_19835</name>
</gene>
<feature type="transmembrane region" description="Helical" evidence="8">
    <location>
        <begin position="446"/>
        <end position="464"/>
    </location>
</feature>
<reference evidence="9 10" key="1">
    <citation type="submission" date="2014-04" db="EMBL/GenBank/DDBJ databases">
        <title>Characterization and application of a salt tolerant electro-active bacterium.</title>
        <authorList>
            <person name="Yang L."/>
            <person name="Wei S."/>
            <person name="Tay Q.X.M."/>
        </authorList>
    </citation>
    <scope>NUCLEOTIDE SEQUENCE [LARGE SCALE GENOMIC DNA]</scope>
    <source>
        <strain evidence="9 10">LY1</strain>
    </source>
</reference>
<accession>A0A074KQE6</accession>
<keyword evidence="4" id="KW-1003">Cell membrane</keyword>
<dbReference type="Gene3D" id="1.20.1640.10">
    <property type="entry name" value="Multidrug efflux transporter AcrB transmembrane domain"/>
    <property type="match status" value="2"/>
</dbReference>
<feature type="transmembrane region" description="Helical" evidence="8">
    <location>
        <begin position="923"/>
        <end position="946"/>
    </location>
</feature>
<dbReference type="SUPFAM" id="SSF82866">
    <property type="entry name" value="Multidrug efflux transporter AcrB transmembrane domain"/>
    <property type="match status" value="2"/>
</dbReference>
<dbReference type="STRING" id="1048983.EL17_19835"/>
<dbReference type="Gene3D" id="3.30.70.1430">
    <property type="entry name" value="Multidrug efflux transporter AcrB pore domain"/>
    <property type="match status" value="2"/>
</dbReference>
<dbReference type="OrthoDB" id="636130at2"/>